<organism evidence="1 2">
    <name type="scientific">Pelatocladus maniniholoensis HA4357-MV3</name>
    <dbReference type="NCBI Taxonomy" id="1117104"/>
    <lineage>
        <taxon>Bacteria</taxon>
        <taxon>Bacillati</taxon>
        <taxon>Cyanobacteriota</taxon>
        <taxon>Cyanophyceae</taxon>
        <taxon>Nostocales</taxon>
        <taxon>Nostocaceae</taxon>
        <taxon>Pelatocladus</taxon>
    </lineage>
</organism>
<dbReference type="Proteomes" id="UP000813215">
    <property type="component" value="Unassembled WGS sequence"/>
</dbReference>
<reference evidence="1" key="1">
    <citation type="submission" date="2021-05" db="EMBL/GenBank/DDBJ databases">
        <authorList>
            <person name="Pietrasiak N."/>
            <person name="Ward R."/>
            <person name="Stajich J.E."/>
            <person name="Kurbessoian T."/>
        </authorList>
    </citation>
    <scope>NUCLEOTIDE SEQUENCE</scope>
    <source>
        <strain evidence="1">HA4357-MV3</strain>
    </source>
</reference>
<evidence type="ECO:0000313" key="1">
    <source>
        <dbReference type="EMBL" id="MBW4433625.1"/>
    </source>
</evidence>
<sequence length="605" mass="66053">MENLWTKLESDINANFVRILNVNTPGSDLLFKNQSSELMWGRSGNDTFVGLKPGSDHSAQPQIDVILGDADLMAALKGSQLHWGDRFVLGDWQQPYYTDGNQIDFGLKQFASILDFNPWQDKIQLHGTSKDYKLLNSPAGTAIFWQQGIVPDLIGLVPGIHHLSLEGDYFQYEGYTPPPGPAQAKIQQLGTTDVDITLSSAADTFGNLYVAGVTSGSLGGVNAGSNDAWVAKYDNDGNQKWIQQFGTSSADLATSIATDKEGNFYLAGISKGDLGGNNQGQENYDVWVGKYDSNGNQQWIQQFGTELIDASFDVTIDDNENVYLSGFTIRQQKQGLFFQPDVFADDVWITKYDSNGNQLWFEKFGTSEFDEAYGIDVSNDGNIYSTGWTMGDLGGKNAGLYDVWVAKNNNNGQLEWIRQFGTKDNEFPKAIDTDGQGNIYMTGWTLGSLRGKNAGSDDAWIAKYDSNGNQLWIKQFGTYGDEASSSMKVDHNGNIFLAGYTDNNLGGKNAGSDDAWVAKYDSDGNQLWIQQFGTSKSDAATNVTFDNVGHVYITGTTEGSFGGINAGSVDSWIAKLDSQSGTLQNFSGTPEQVSKSNILIDSLPV</sequence>
<protein>
    <submittedName>
        <fullName evidence="1">SBBP repeat-containing protein</fullName>
    </submittedName>
</protein>
<gene>
    <name evidence="1" type="ORF">KME28_18370</name>
</gene>
<dbReference type="InterPro" id="IPR011042">
    <property type="entry name" value="6-blade_b-propeller_TolB-like"/>
</dbReference>
<dbReference type="InterPro" id="IPR052918">
    <property type="entry name" value="Motility_Chemotaxis_Reg"/>
</dbReference>
<accession>A0A9E3HBC5</accession>
<dbReference type="PANTHER" id="PTHR35580">
    <property type="entry name" value="CELL SURFACE GLYCOPROTEIN (S-LAYER PROTEIN)-LIKE PROTEIN"/>
    <property type="match status" value="1"/>
</dbReference>
<dbReference type="EMBL" id="JAHHHW010000108">
    <property type="protein sequence ID" value="MBW4433625.1"/>
    <property type="molecule type" value="Genomic_DNA"/>
</dbReference>
<proteinExistence type="predicted"/>
<reference evidence="1" key="2">
    <citation type="journal article" date="2022" name="Microbiol. Resour. Announc.">
        <title>Metagenome Sequencing to Explore Phylogenomics of Terrestrial Cyanobacteria.</title>
        <authorList>
            <person name="Ward R.D."/>
            <person name="Stajich J.E."/>
            <person name="Johansen J.R."/>
            <person name="Huntemann M."/>
            <person name="Clum A."/>
            <person name="Foster B."/>
            <person name="Foster B."/>
            <person name="Roux S."/>
            <person name="Palaniappan K."/>
            <person name="Varghese N."/>
            <person name="Mukherjee S."/>
            <person name="Reddy T.B.K."/>
            <person name="Daum C."/>
            <person name="Copeland A."/>
            <person name="Chen I.A."/>
            <person name="Ivanova N.N."/>
            <person name="Kyrpides N.C."/>
            <person name="Shapiro N."/>
            <person name="Eloe-Fadrosh E.A."/>
            <person name="Pietrasiak N."/>
        </authorList>
    </citation>
    <scope>NUCLEOTIDE SEQUENCE</scope>
    <source>
        <strain evidence="1">HA4357-MV3</strain>
    </source>
</reference>
<dbReference type="Gene3D" id="2.120.10.30">
    <property type="entry name" value="TolB, C-terminal domain"/>
    <property type="match status" value="2"/>
</dbReference>
<comment type="caution">
    <text evidence="1">The sequence shown here is derived from an EMBL/GenBank/DDBJ whole genome shotgun (WGS) entry which is preliminary data.</text>
</comment>
<name>A0A9E3HBC5_9NOST</name>
<dbReference type="InterPro" id="IPR010620">
    <property type="entry name" value="SBBP_repeat"/>
</dbReference>
<dbReference type="AlphaFoldDB" id="A0A9E3HBC5"/>
<evidence type="ECO:0000313" key="2">
    <source>
        <dbReference type="Proteomes" id="UP000813215"/>
    </source>
</evidence>
<dbReference type="Pfam" id="PF06739">
    <property type="entry name" value="SBBP"/>
    <property type="match status" value="4"/>
</dbReference>
<dbReference type="PANTHER" id="PTHR35580:SF1">
    <property type="entry name" value="PHYTASE-LIKE DOMAIN-CONTAINING PROTEIN"/>
    <property type="match status" value="1"/>
</dbReference>
<dbReference type="SUPFAM" id="SSF63829">
    <property type="entry name" value="Calcium-dependent phosphotriesterase"/>
    <property type="match status" value="1"/>
</dbReference>